<evidence type="ECO:0000256" key="5">
    <source>
        <dbReference type="PIRSR" id="PIRSR600821-50"/>
    </source>
</evidence>
<dbReference type="EMBL" id="PFNG01000036">
    <property type="protein sequence ID" value="PIZ41951.1"/>
    <property type="molecule type" value="Genomic_DNA"/>
</dbReference>
<evidence type="ECO:0000313" key="8">
    <source>
        <dbReference type="EMBL" id="PIZ41951.1"/>
    </source>
</evidence>
<dbReference type="Proteomes" id="UP000230956">
    <property type="component" value="Unassembled WGS sequence"/>
</dbReference>
<dbReference type="InterPro" id="IPR011079">
    <property type="entry name" value="Ala_racemase_C"/>
</dbReference>
<dbReference type="PRINTS" id="PR00992">
    <property type="entry name" value="ALARACEMASE"/>
</dbReference>
<dbReference type="Pfam" id="PF00842">
    <property type="entry name" value="Ala_racemase_C"/>
    <property type="match status" value="1"/>
</dbReference>
<comment type="similarity">
    <text evidence="4">Belongs to the alanine racemase family.</text>
</comment>
<dbReference type="InterPro" id="IPR020622">
    <property type="entry name" value="Ala_racemase_pyridoxalP-BS"/>
</dbReference>
<evidence type="ECO:0000256" key="3">
    <source>
        <dbReference type="ARBA" id="ARBA00023235"/>
    </source>
</evidence>
<dbReference type="GO" id="GO:0030170">
    <property type="term" value="F:pyridoxal phosphate binding"/>
    <property type="evidence" value="ECO:0007669"/>
    <property type="project" value="UniProtKB-UniRule"/>
</dbReference>
<comment type="function">
    <text evidence="4">Catalyzes the interconversion of L-alanine and D-alanine. May also act on other amino acids.</text>
</comment>
<accession>A0A2M7TAH0</accession>
<dbReference type="CDD" id="cd00430">
    <property type="entry name" value="PLPDE_III_AR"/>
    <property type="match status" value="1"/>
</dbReference>
<evidence type="ECO:0000256" key="4">
    <source>
        <dbReference type="HAMAP-Rule" id="MF_01201"/>
    </source>
</evidence>
<feature type="binding site" evidence="4 6">
    <location>
        <position position="312"/>
    </location>
    <ligand>
        <name>substrate</name>
    </ligand>
</feature>
<feature type="active site" description="Proton acceptor; specific for D-alanine" evidence="4">
    <location>
        <position position="37"/>
    </location>
</feature>
<evidence type="ECO:0000313" key="9">
    <source>
        <dbReference type="Proteomes" id="UP000230956"/>
    </source>
</evidence>
<dbReference type="HAMAP" id="MF_01201">
    <property type="entry name" value="Ala_racemase"/>
    <property type="match status" value="1"/>
</dbReference>
<dbReference type="Gene3D" id="3.20.20.10">
    <property type="entry name" value="Alanine racemase"/>
    <property type="match status" value="1"/>
</dbReference>
<dbReference type="Gene3D" id="2.40.37.10">
    <property type="entry name" value="Lyase, Ornithine Decarboxylase, Chain A, domain 1"/>
    <property type="match status" value="1"/>
</dbReference>
<sequence length="372" mass="40059">MEMRPLWAEIDLSAIKHNVKEARNVVGGNVEIMAVVKANAYGHGADRVAKAACDAGASCLGVAIPDEGARLRETGITQPIHVLSEAAAEAAPVILKHGLTATVYTLKSAQVLAEEAGHRGTTVKVHVKVDTGMNRVGLLPERTAEFLREINRLKELEVEGIFTHFSEADNPESDYTNYQIRRFKDLLEELESQGICPPVKHAANSAAVYLHPDSHFDMVRIGISLYGLHPSEATKGRIDLKPAFSLKARLSYVKELAGGEGISYGRTYTTAQATIVGTVPAGYGDGYSRLLSNKAQVLIGGRRYPAVGNICMDQFMVDLGAGSTAGADDEVVLIGRQGGEEISADELASILGTINYEIVCMINARVPRVYKE</sequence>
<organism evidence="8 9">
    <name type="scientific">Candidatus Aquicultor secundus</name>
    <dbReference type="NCBI Taxonomy" id="1973895"/>
    <lineage>
        <taxon>Bacteria</taxon>
        <taxon>Bacillati</taxon>
        <taxon>Actinomycetota</taxon>
        <taxon>Candidatus Aquicultoria</taxon>
        <taxon>Candidatus Aquicultorales</taxon>
        <taxon>Candidatus Aquicultoraceae</taxon>
        <taxon>Candidatus Aquicultor</taxon>
    </lineage>
</organism>
<dbReference type="PANTHER" id="PTHR30511">
    <property type="entry name" value="ALANINE RACEMASE"/>
    <property type="match status" value="1"/>
</dbReference>
<dbReference type="EC" id="5.1.1.1" evidence="4"/>
<dbReference type="InterPro" id="IPR009006">
    <property type="entry name" value="Ala_racemase/Decarboxylase_C"/>
</dbReference>
<dbReference type="AlphaFoldDB" id="A0A2M7TAH0"/>
<dbReference type="InterPro" id="IPR001608">
    <property type="entry name" value="Ala_racemase_N"/>
</dbReference>
<feature type="active site" description="Proton acceptor; specific for L-alanine" evidence="4">
    <location>
        <position position="264"/>
    </location>
</feature>
<dbReference type="PROSITE" id="PS00395">
    <property type="entry name" value="ALANINE_RACEMASE"/>
    <property type="match status" value="1"/>
</dbReference>
<gene>
    <name evidence="8" type="ORF">COY37_01320</name>
</gene>
<dbReference type="Pfam" id="PF01168">
    <property type="entry name" value="Ala_racemase_N"/>
    <property type="match status" value="1"/>
</dbReference>
<feature type="domain" description="Alanine racemase C-terminal" evidence="7">
    <location>
        <begin position="243"/>
        <end position="371"/>
    </location>
</feature>
<dbReference type="FunFam" id="3.20.20.10:FF:000002">
    <property type="entry name" value="Alanine racemase"/>
    <property type="match status" value="1"/>
</dbReference>
<dbReference type="GO" id="GO:0009252">
    <property type="term" value="P:peptidoglycan biosynthetic process"/>
    <property type="evidence" value="ECO:0007669"/>
    <property type="project" value="TreeGrafter"/>
</dbReference>
<keyword evidence="2 4" id="KW-0663">Pyridoxal phosphate</keyword>
<evidence type="ECO:0000256" key="6">
    <source>
        <dbReference type="PIRSR" id="PIRSR600821-52"/>
    </source>
</evidence>
<name>A0A2M7TAH0_9ACTN</name>
<comment type="caution">
    <text evidence="8">The sequence shown here is derived from an EMBL/GenBank/DDBJ whole genome shotgun (WGS) entry which is preliminary data.</text>
</comment>
<reference evidence="9" key="1">
    <citation type="submission" date="2017-09" db="EMBL/GenBank/DDBJ databases">
        <title>Depth-based differentiation of microbial function through sediment-hosted aquifers and enrichment of novel symbionts in the deep terrestrial subsurface.</title>
        <authorList>
            <person name="Probst A.J."/>
            <person name="Ladd B."/>
            <person name="Jarett J.K."/>
            <person name="Geller-Mcgrath D.E."/>
            <person name="Sieber C.M.K."/>
            <person name="Emerson J.B."/>
            <person name="Anantharaman K."/>
            <person name="Thomas B.C."/>
            <person name="Malmstrom R."/>
            <person name="Stieglmeier M."/>
            <person name="Klingl A."/>
            <person name="Woyke T."/>
            <person name="Ryan C.M."/>
            <person name="Banfield J.F."/>
        </authorList>
    </citation>
    <scope>NUCLEOTIDE SEQUENCE [LARGE SCALE GENOMIC DNA]</scope>
</reference>
<dbReference type="GO" id="GO:0005829">
    <property type="term" value="C:cytosol"/>
    <property type="evidence" value="ECO:0007669"/>
    <property type="project" value="TreeGrafter"/>
</dbReference>
<dbReference type="SUPFAM" id="SSF50621">
    <property type="entry name" value="Alanine racemase C-terminal domain-like"/>
    <property type="match status" value="1"/>
</dbReference>
<dbReference type="InterPro" id="IPR000821">
    <property type="entry name" value="Ala_racemase"/>
</dbReference>
<evidence type="ECO:0000259" key="7">
    <source>
        <dbReference type="SMART" id="SM01005"/>
    </source>
</evidence>
<dbReference type="SUPFAM" id="SSF51419">
    <property type="entry name" value="PLP-binding barrel"/>
    <property type="match status" value="1"/>
</dbReference>
<feature type="modified residue" description="N6-(pyridoxal phosphate)lysine" evidence="4 5">
    <location>
        <position position="37"/>
    </location>
</feature>
<comment type="cofactor">
    <cofactor evidence="1 4 5">
        <name>pyridoxal 5'-phosphate</name>
        <dbReference type="ChEBI" id="CHEBI:597326"/>
    </cofactor>
</comment>
<comment type="pathway">
    <text evidence="4">Amino-acid biosynthesis; D-alanine biosynthesis; D-alanine from L-alanine: step 1/1.</text>
</comment>
<dbReference type="PANTHER" id="PTHR30511:SF0">
    <property type="entry name" value="ALANINE RACEMASE, CATABOLIC-RELATED"/>
    <property type="match status" value="1"/>
</dbReference>
<comment type="catalytic activity">
    <reaction evidence="4">
        <text>L-alanine = D-alanine</text>
        <dbReference type="Rhea" id="RHEA:20249"/>
        <dbReference type="ChEBI" id="CHEBI:57416"/>
        <dbReference type="ChEBI" id="CHEBI:57972"/>
        <dbReference type="EC" id="5.1.1.1"/>
    </reaction>
</comment>
<evidence type="ECO:0000256" key="1">
    <source>
        <dbReference type="ARBA" id="ARBA00001933"/>
    </source>
</evidence>
<keyword evidence="3 4" id="KW-0413">Isomerase</keyword>
<proteinExistence type="inferred from homology"/>
<protein>
    <recommendedName>
        <fullName evidence="4">Alanine racemase</fullName>
        <ecNumber evidence="4">5.1.1.1</ecNumber>
    </recommendedName>
</protein>
<dbReference type="NCBIfam" id="TIGR00492">
    <property type="entry name" value="alr"/>
    <property type="match status" value="1"/>
</dbReference>
<dbReference type="GO" id="GO:0008784">
    <property type="term" value="F:alanine racemase activity"/>
    <property type="evidence" value="ECO:0007669"/>
    <property type="project" value="UniProtKB-UniRule"/>
</dbReference>
<evidence type="ECO:0000256" key="2">
    <source>
        <dbReference type="ARBA" id="ARBA00022898"/>
    </source>
</evidence>
<dbReference type="SMART" id="SM01005">
    <property type="entry name" value="Ala_racemase_C"/>
    <property type="match status" value="1"/>
</dbReference>
<dbReference type="UniPathway" id="UPA00042">
    <property type="reaction ID" value="UER00497"/>
</dbReference>
<dbReference type="GO" id="GO:0030632">
    <property type="term" value="P:D-alanine biosynthetic process"/>
    <property type="evidence" value="ECO:0007669"/>
    <property type="project" value="UniProtKB-UniRule"/>
</dbReference>
<feature type="binding site" evidence="4 6">
    <location>
        <position position="135"/>
    </location>
    <ligand>
        <name>substrate</name>
    </ligand>
</feature>
<dbReference type="InterPro" id="IPR029066">
    <property type="entry name" value="PLP-binding_barrel"/>
</dbReference>